<comment type="caution">
    <text evidence="2">The sequence shown here is derived from an EMBL/GenBank/DDBJ whole genome shotgun (WGS) entry which is preliminary data.</text>
</comment>
<organism evidence="2 3">
    <name type="scientific">Mycoplasmopsis agassizii</name>
    <dbReference type="NCBI Taxonomy" id="33922"/>
    <lineage>
        <taxon>Bacteria</taxon>
        <taxon>Bacillati</taxon>
        <taxon>Mycoplasmatota</taxon>
        <taxon>Mycoplasmoidales</taxon>
        <taxon>Metamycoplasmataceae</taxon>
        <taxon>Mycoplasmopsis</taxon>
    </lineage>
</organism>
<dbReference type="InterPro" id="IPR011604">
    <property type="entry name" value="PDDEXK-like_dom_sf"/>
</dbReference>
<evidence type="ECO:0000259" key="1">
    <source>
        <dbReference type="Pfam" id="PF09588"/>
    </source>
</evidence>
<reference evidence="3" key="1">
    <citation type="submission" date="2017-08" db="EMBL/GenBank/DDBJ databases">
        <authorList>
            <person name="Alvarez-Ponce D."/>
            <person name="Weitzman C.L."/>
            <person name="Tillett R.L."/>
            <person name="Sandmeier F.C."/>
            <person name="Tracy C.R."/>
        </authorList>
    </citation>
    <scope>NUCLEOTIDE SEQUENCE [LARGE SCALE GENOMIC DNA]</scope>
    <source>
        <strain evidence="3">723</strain>
    </source>
</reference>
<dbReference type="SUPFAM" id="SSF52980">
    <property type="entry name" value="Restriction endonuclease-like"/>
    <property type="match status" value="1"/>
</dbReference>
<proteinExistence type="predicted"/>
<accession>A0A269TII3</accession>
<dbReference type="NCBIfam" id="NF045870">
    <property type="entry name" value="MAGa7180_fam_nucl"/>
    <property type="match status" value="1"/>
</dbReference>
<dbReference type="EMBL" id="NQNY01000016">
    <property type="protein sequence ID" value="PAK20990.1"/>
    <property type="molecule type" value="Genomic_DNA"/>
</dbReference>
<dbReference type="InterPro" id="IPR019080">
    <property type="entry name" value="YqaJ_viral_recombinase"/>
</dbReference>
<dbReference type="Proteomes" id="UP000216943">
    <property type="component" value="Unassembled WGS sequence"/>
</dbReference>
<dbReference type="Gene3D" id="3.90.320.10">
    <property type="match status" value="1"/>
</dbReference>
<dbReference type="Pfam" id="PF09588">
    <property type="entry name" value="YqaJ"/>
    <property type="match status" value="1"/>
</dbReference>
<evidence type="ECO:0000313" key="2">
    <source>
        <dbReference type="EMBL" id="PAK20990.1"/>
    </source>
</evidence>
<evidence type="ECO:0000313" key="3">
    <source>
        <dbReference type="Proteomes" id="UP000216943"/>
    </source>
</evidence>
<name>A0A269TII3_9BACT</name>
<protein>
    <recommendedName>
        <fullName evidence="1">YqaJ viral recombinase domain-containing protein</fullName>
    </recommendedName>
</protein>
<dbReference type="OrthoDB" id="403948at2"/>
<gene>
    <name evidence="2" type="ORF">CJJ23_04250</name>
</gene>
<feature type="domain" description="YqaJ viral recombinase" evidence="1">
    <location>
        <begin position="44"/>
        <end position="169"/>
    </location>
</feature>
<sequence length="278" mass="32417">MAKRKYYNNRDYFLDRKNQVVRLSSDLHDKLLNKKLYGNRGFKKVTGSRAGNVLNVGGFASQFAAFCDISQIGLPMLDSKYVNAGTIIEPKVTDYLRTILPDQEIETYDPMKYNFDYFADKDEVIGGIPDGYIKDQNVIIEIKTTGAKNIEKWKKGEVPESYIRQAQLYSYLMKADMFWIVSTFLNEDDYLYPEKFDINQHKSLIHKYKVNHQAVANDVLLIKEWYKKYTLSGVSPKFDLFKDKDLIDFLECSNEEEYEQLIKRWKSSGKAEASFENV</sequence>
<dbReference type="AlphaFoldDB" id="A0A269TII3"/>
<dbReference type="RefSeq" id="WP_095335107.1">
    <property type="nucleotide sequence ID" value="NZ_NQNY01000016.1"/>
</dbReference>
<dbReference type="InterPro" id="IPR011335">
    <property type="entry name" value="Restrct_endonuc-II-like"/>
</dbReference>